<evidence type="ECO:0000259" key="2">
    <source>
        <dbReference type="Pfam" id="PF01243"/>
    </source>
</evidence>
<dbReference type="InParanoid" id="A0A259TVI4"/>
<feature type="compositionally biased region" description="Polar residues" evidence="1">
    <location>
        <begin position="171"/>
        <end position="180"/>
    </location>
</feature>
<gene>
    <name evidence="3" type="ORF">BSZ36_01185</name>
</gene>
<comment type="caution">
    <text evidence="3">The sequence shown here is derived from an EMBL/GenBank/DDBJ whole genome shotgun (WGS) entry which is preliminary data.</text>
</comment>
<dbReference type="Pfam" id="PF01243">
    <property type="entry name" value="PNPOx_N"/>
    <property type="match status" value="1"/>
</dbReference>
<dbReference type="EMBL" id="MQWB01000001">
    <property type="protein sequence ID" value="OZC01716.1"/>
    <property type="molecule type" value="Genomic_DNA"/>
</dbReference>
<protein>
    <submittedName>
        <fullName evidence="3">Phosphohydrolase</fullName>
    </submittedName>
</protein>
<dbReference type="InterPro" id="IPR012349">
    <property type="entry name" value="Split_barrel_FMN-bd"/>
</dbReference>
<keyword evidence="4" id="KW-1185">Reference proteome</keyword>
<dbReference type="PANTHER" id="PTHR42815:SF2">
    <property type="entry name" value="FAD-BINDING, PUTATIVE (AFU_ORTHOLOGUE AFUA_6G07600)-RELATED"/>
    <property type="match status" value="1"/>
</dbReference>
<evidence type="ECO:0000313" key="3">
    <source>
        <dbReference type="EMBL" id="OZC01716.1"/>
    </source>
</evidence>
<dbReference type="AlphaFoldDB" id="A0A259TVI4"/>
<dbReference type="InterPro" id="IPR024029">
    <property type="entry name" value="Pyridox_Oxase_FMN-dep"/>
</dbReference>
<dbReference type="OrthoDB" id="9796486at2"/>
<feature type="region of interest" description="Disordered" evidence="1">
    <location>
        <begin position="163"/>
        <end position="200"/>
    </location>
</feature>
<reference evidence="3 4" key="1">
    <citation type="submission" date="2016-11" db="EMBL/GenBank/DDBJ databases">
        <title>Study of marine rhodopsin-containing bacteria.</title>
        <authorList>
            <person name="Yoshizawa S."/>
            <person name="Kumagai Y."/>
            <person name="Kogure K."/>
        </authorList>
    </citation>
    <scope>NUCLEOTIDE SEQUENCE [LARGE SCALE GENOMIC DNA]</scope>
    <source>
        <strain evidence="3 4">SG-29</strain>
    </source>
</reference>
<accession>A0A259TVI4</accession>
<organism evidence="3 4">
    <name type="scientific">Rubricoccus marinus</name>
    <dbReference type="NCBI Taxonomy" id="716817"/>
    <lineage>
        <taxon>Bacteria</taxon>
        <taxon>Pseudomonadati</taxon>
        <taxon>Rhodothermota</taxon>
        <taxon>Rhodothermia</taxon>
        <taxon>Rhodothermales</taxon>
        <taxon>Rubricoccaceae</taxon>
        <taxon>Rubricoccus</taxon>
    </lineage>
</organism>
<dbReference type="GO" id="GO:0016787">
    <property type="term" value="F:hydrolase activity"/>
    <property type="evidence" value="ECO:0007669"/>
    <property type="project" value="UniProtKB-KW"/>
</dbReference>
<evidence type="ECO:0000313" key="4">
    <source>
        <dbReference type="Proteomes" id="UP000216446"/>
    </source>
</evidence>
<feature type="domain" description="Pyridoxamine 5'-phosphate oxidase N-terminal" evidence="2">
    <location>
        <begin position="28"/>
        <end position="148"/>
    </location>
</feature>
<name>A0A259TVI4_9BACT</name>
<keyword evidence="3" id="KW-0378">Hydrolase</keyword>
<proteinExistence type="predicted"/>
<dbReference type="SUPFAM" id="SSF50475">
    <property type="entry name" value="FMN-binding split barrel"/>
    <property type="match status" value="1"/>
</dbReference>
<dbReference type="PANTHER" id="PTHR42815">
    <property type="entry name" value="FAD-BINDING, PUTATIVE (AFU_ORTHOLOGUE AFUA_6G07600)-RELATED"/>
    <property type="match status" value="1"/>
</dbReference>
<evidence type="ECO:0000256" key="1">
    <source>
        <dbReference type="SAM" id="MobiDB-lite"/>
    </source>
</evidence>
<dbReference type="Proteomes" id="UP000216446">
    <property type="component" value="Unassembled WGS sequence"/>
</dbReference>
<sequence>MIDSAADLRDHYPQPTGRAVDKTLDHLDAHCRRFLALAPFAVLASGDASGRLDASPRGGAPGFVRVHDERTLWLPDAPGNNRLDSFSNIAETGRAGLLFLIPGVDETLRVNGSARVRVEPEVLGAFSSERRLPRAVLEITVEEAYLHCAKALMRSRLWRADAQTPREALPPTSQILNDQTGRADREETQEEMAARYAPDL</sequence>
<dbReference type="InterPro" id="IPR011576">
    <property type="entry name" value="Pyridox_Oxase_N"/>
</dbReference>
<dbReference type="Gene3D" id="2.30.110.10">
    <property type="entry name" value="Electron Transport, Fmn-binding Protein, Chain A"/>
    <property type="match status" value="1"/>
</dbReference>
<dbReference type="NCBIfam" id="TIGR04025">
    <property type="entry name" value="PPOX_FMN_DR2398"/>
    <property type="match status" value="1"/>
</dbReference>